<dbReference type="RefSeq" id="WP_244351153.1">
    <property type="nucleotide sequence ID" value="NZ_JAFIRA010000032.1"/>
</dbReference>
<proteinExistence type="predicted"/>
<gene>
    <name evidence="2" type="ORF">JX360_11925</name>
</gene>
<feature type="transmembrane region" description="Helical" evidence="1">
    <location>
        <begin position="52"/>
        <end position="70"/>
    </location>
</feature>
<protein>
    <submittedName>
        <fullName evidence="2">Uncharacterized protein</fullName>
    </submittedName>
</protein>
<comment type="caution">
    <text evidence="2">The sequence shown here is derived from an EMBL/GenBank/DDBJ whole genome shotgun (WGS) entry which is preliminary data.</text>
</comment>
<evidence type="ECO:0000313" key="3">
    <source>
        <dbReference type="Proteomes" id="UP000830835"/>
    </source>
</evidence>
<sequence length="184" mass="20947">MAQLHLQLLERNLKRLRIGLRPISAKQVLLRAGVGILLLGLGSQLWGRSLLFGLICWGVGVGIGIPWGLGHTLCLDRETQTVSLTQHRGPWGLWRQRVFSYPWAQLQTVRMHRLGREVLDNQAQESFQVQSQVRLRFQGEDFEREEVIAHFSSQSGLKGAEPEAFLLSERLVRWIQPYLSSSSP</sequence>
<name>A0ABT0CCU3_THEVL</name>
<organism evidence="2 3">
    <name type="scientific">Thermostichus vulcanus str. 'Rupite'</name>
    <dbReference type="NCBI Taxonomy" id="2813851"/>
    <lineage>
        <taxon>Bacteria</taxon>
        <taxon>Bacillati</taxon>
        <taxon>Cyanobacteriota</taxon>
        <taxon>Cyanophyceae</taxon>
        <taxon>Thermostichales</taxon>
        <taxon>Thermostichaceae</taxon>
        <taxon>Thermostichus</taxon>
    </lineage>
</organism>
<feature type="transmembrane region" description="Helical" evidence="1">
    <location>
        <begin position="28"/>
        <end position="46"/>
    </location>
</feature>
<keyword evidence="3" id="KW-1185">Reference proteome</keyword>
<reference evidence="2" key="1">
    <citation type="submission" date="2021-02" db="EMBL/GenBank/DDBJ databases">
        <title>The CRISPR/cas machinery reduction and long-range gene transfer in the hot spring cyanobacterium Synechococcus.</title>
        <authorList>
            <person name="Dvorak P."/>
            <person name="Jahodarova E."/>
            <person name="Hasler P."/>
            <person name="Poulickova A."/>
        </authorList>
    </citation>
    <scope>NUCLEOTIDE SEQUENCE</scope>
    <source>
        <strain evidence="2">Rupite</strain>
    </source>
</reference>
<dbReference type="EMBL" id="JAFIRA010000032">
    <property type="protein sequence ID" value="MCJ2543604.1"/>
    <property type="molecule type" value="Genomic_DNA"/>
</dbReference>
<keyword evidence="1" id="KW-0472">Membrane</keyword>
<evidence type="ECO:0000256" key="1">
    <source>
        <dbReference type="SAM" id="Phobius"/>
    </source>
</evidence>
<keyword evidence="1" id="KW-0812">Transmembrane</keyword>
<evidence type="ECO:0000313" key="2">
    <source>
        <dbReference type="EMBL" id="MCJ2543604.1"/>
    </source>
</evidence>
<keyword evidence="1" id="KW-1133">Transmembrane helix</keyword>
<dbReference type="Proteomes" id="UP000830835">
    <property type="component" value="Unassembled WGS sequence"/>
</dbReference>
<accession>A0ABT0CCU3</accession>